<sequence length="123" mass="13509">MSAAEPIISSRQTHKEINGITTQVVCTEFSNYIFIVITQYGKIGTLVSVTPESRCDDFSNPMFSTKVLLGKDEPLTHVCGKNLGTFVSQEAGNRPILLGLALKDSSVDAIKQMKELIKSCKVW</sequence>
<dbReference type="GO" id="GO:0043248">
    <property type="term" value="P:proteasome assembly"/>
    <property type="evidence" value="ECO:0007669"/>
    <property type="project" value="InterPro"/>
</dbReference>
<dbReference type="AlphaFoldDB" id="A0A3Q2XL66"/>
<dbReference type="InterPro" id="IPR053720">
    <property type="entry name" value="Psm_Assembly_Chaperone"/>
</dbReference>
<dbReference type="Gene3D" id="3.30.230.90">
    <property type="match status" value="1"/>
</dbReference>
<dbReference type="PANTHER" id="PTHR31051:SF1">
    <property type="entry name" value="PROTEASOME ASSEMBLY CHAPERONE 3"/>
    <property type="match status" value="1"/>
</dbReference>
<dbReference type="OrthoDB" id="5839at2759"/>
<reference evidence="1" key="2">
    <citation type="submission" date="2025-09" db="UniProtKB">
        <authorList>
            <consortium name="Ensembl"/>
        </authorList>
    </citation>
    <scope>IDENTIFICATION</scope>
</reference>
<protein>
    <submittedName>
        <fullName evidence="1">Proteasome (prosome, macropain) assembly chaperone 3</fullName>
    </submittedName>
</protein>
<evidence type="ECO:0000313" key="1">
    <source>
        <dbReference type="Ensembl" id="ENSHCOP00000005293.1"/>
    </source>
</evidence>
<dbReference type="STRING" id="109280.ENSHCOP00000005293"/>
<dbReference type="InterPro" id="IPR018788">
    <property type="entry name" value="Proteasome_assmbl_chp_3"/>
</dbReference>
<dbReference type="RefSeq" id="XP_019722029.1">
    <property type="nucleotide sequence ID" value="XM_019866470.1"/>
</dbReference>
<dbReference type="GeneTree" id="ENSGT00390000000324"/>
<name>A0A3Q2XL66_HIPCM</name>
<reference evidence="1" key="1">
    <citation type="submission" date="2025-08" db="UniProtKB">
        <authorList>
            <consortium name="Ensembl"/>
        </authorList>
    </citation>
    <scope>IDENTIFICATION</scope>
</reference>
<dbReference type="CTD" id="84262"/>
<dbReference type="PANTHER" id="PTHR31051">
    <property type="entry name" value="PROTEASOME ASSEMBLY CHAPERONE 3"/>
    <property type="match status" value="1"/>
</dbReference>
<evidence type="ECO:0000313" key="2">
    <source>
        <dbReference type="Proteomes" id="UP000264820"/>
    </source>
</evidence>
<dbReference type="GeneID" id="109513798"/>
<proteinExistence type="predicted"/>
<organism evidence="1 2">
    <name type="scientific">Hippocampus comes</name>
    <name type="common">Tiger tail seahorse</name>
    <dbReference type="NCBI Taxonomy" id="109280"/>
    <lineage>
        <taxon>Eukaryota</taxon>
        <taxon>Metazoa</taxon>
        <taxon>Chordata</taxon>
        <taxon>Craniata</taxon>
        <taxon>Vertebrata</taxon>
        <taxon>Euteleostomi</taxon>
        <taxon>Actinopterygii</taxon>
        <taxon>Neopterygii</taxon>
        <taxon>Teleostei</taxon>
        <taxon>Neoteleostei</taxon>
        <taxon>Acanthomorphata</taxon>
        <taxon>Syngnathiaria</taxon>
        <taxon>Syngnathiformes</taxon>
        <taxon>Syngnathoidei</taxon>
        <taxon>Syngnathidae</taxon>
        <taxon>Hippocampus</taxon>
    </lineage>
</organism>
<dbReference type="OMA" id="ANCDDPQ"/>
<dbReference type="Ensembl" id="ENSHCOT00000005617.1">
    <property type="protein sequence ID" value="ENSHCOP00000005293.1"/>
    <property type="gene ID" value="ENSHCOG00000006946.1"/>
</dbReference>
<accession>A0A3Q2XL66</accession>
<dbReference type="Pfam" id="PF10178">
    <property type="entry name" value="PAC3"/>
    <property type="match status" value="1"/>
</dbReference>
<keyword evidence="2" id="KW-1185">Reference proteome</keyword>
<dbReference type="Proteomes" id="UP000264820">
    <property type="component" value="Unplaced"/>
</dbReference>